<dbReference type="Proteomes" id="UP001611383">
    <property type="component" value="Chromosome"/>
</dbReference>
<proteinExistence type="predicted"/>
<protein>
    <submittedName>
        <fullName evidence="2">Uncharacterized protein</fullName>
    </submittedName>
</protein>
<dbReference type="EMBL" id="CP043494">
    <property type="protein sequence ID" value="WNG51577.1"/>
    <property type="molecule type" value="Genomic_DNA"/>
</dbReference>
<feature type="compositionally biased region" description="Basic and acidic residues" evidence="1">
    <location>
        <begin position="1"/>
        <end position="13"/>
    </location>
</feature>
<evidence type="ECO:0000256" key="1">
    <source>
        <dbReference type="SAM" id="MobiDB-lite"/>
    </source>
</evidence>
<evidence type="ECO:0000313" key="2">
    <source>
        <dbReference type="EMBL" id="WNG51577.1"/>
    </source>
</evidence>
<organism evidence="2 3">
    <name type="scientific">Archangium minus</name>
    <dbReference type="NCBI Taxonomy" id="83450"/>
    <lineage>
        <taxon>Bacteria</taxon>
        <taxon>Pseudomonadati</taxon>
        <taxon>Myxococcota</taxon>
        <taxon>Myxococcia</taxon>
        <taxon>Myxococcales</taxon>
        <taxon>Cystobacterineae</taxon>
        <taxon>Archangiaceae</taxon>
        <taxon>Archangium</taxon>
    </lineage>
</organism>
<feature type="region of interest" description="Disordered" evidence="1">
    <location>
        <begin position="1"/>
        <end position="110"/>
    </location>
</feature>
<feature type="compositionally biased region" description="Basic and acidic residues" evidence="1">
    <location>
        <begin position="81"/>
        <end position="97"/>
    </location>
</feature>
<accession>A0ABY9X853</accession>
<dbReference type="RefSeq" id="WP_395811843.1">
    <property type="nucleotide sequence ID" value="NZ_CP043494.1"/>
</dbReference>
<gene>
    <name evidence="2" type="ORF">F0U60_51175</name>
</gene>
<keyword evidence="3" id="KW-1185">Reference proteome</keyword>
<name>A0ABY9X853_9BACT</name>
<evidence type="ECO:0000313" key="3">
    <source>
        <dbReference type="Proteomes" id="UP001611383"/>
    </source>
</evidence>
<sequence length="110" mass="11953">MAKGDDRTDKHVFEQPATIREPAAPSEPRATPSPAVSVIPLPNEEQARAGEASSTTPQDVRAATDALIHEILEEDFLSDSAEPKPAEPRAPPSREEDWPAELHALPLQEE</sequence>
<reference evidence="2 3" key="1">
    <citation type="submission" date="2019-08" db="EMBL/GenBank/DDBJ databases">
        <title>Archangium and Cystobacter genomes.</title>
        <authorList>
            <person name="Chen I.-C.K."/>
            <person name="Wielgoss S."/>
        </authorList>
    </citation>
    <scope>NUCLEOTIDE SEQUENCE [LARGE SCALE GENOMIC DNA]</scope>
    <source>
        <strain evidence="2 3">Cbm 6</strain>
    </source>
</reference>